<dbReference type="EMBL" id="KV429116">
    <property type="protein sequence ID" value="KZT64898.1"/>
    <property type="molecule type" value="Genomic_DNA"/>
</dbReference>
<dbReference type="Proteomes" id="UP000076727">
    <property type="component" value="Unassembled WGS sequence"/>
</dbReference>
<gene>
    <name evidence="1" type="ORF">DAEQUDRAFT_732114</name>
</gene>
<name>A0A165LVG6_9APHY</name>
<organism evidence="1 2">
    <name type="scientific">Daedalea quercina L-15889</name>
    <dbReference type="NCBI Taxonomy" id="1314783"/>
    <lineage>
        <taxon>Eukaryota</taxon>
        <taxon>Fungi</taxon>
        <taxon>Dikarya</taxon>
        <taxon>Basidiomycota</taxon>
        <taxon>Agaricomycotina</taxon>
        <taxon>Agaricomycetes</taxon>
        <taxon>Polyporales</taxon>
        <taxon>Fomitopsis</taxon>
    </lineage>
</organism>
<reference evidence="1 2" key="1">
    <citation type="journal article" date="2016" name="Mol. Biol. Evol.">
        <title>Comparative Genomics of Early-Diverging Mushroom-Forming Fungi Provides Insights into the Origins of Lignocellulose Decay Capabilities.</title>
        <authorList>
            <person name="Nagy L.G."/>
            <person name="Riley R."/>
            <person name="Tritt A."/>
            <person name="Adam C."/>
            <person name="Daum C."/>
            <person name="Floudas D."/>
            <person name="Sun H."/>
            <person name="Yadav J.S."/>
            <person name="Pangilinan J."/>
            <person name="Larsson K.H."/>
            <person name="Matsuura K."/>
            <person name="Barry K."/>
            <person name="Labutti K."/>
            <person name="Kuo R."/>
            <person name="Ohm R.A."/>
            <person name="Bhattacharya S.S."/>
            <person name="Shirouzu T."/>
            <person name="Yoshinaga Y."/>
            <person name="Martin F.M."/>
            <person name="Grigoriev I.V."/>
            <person name="Hibbett D.S."/>
        </authorList>
    </citation>
    <scope>NUCLEOTIDE SEQUENCE [LARGE SCALE GENOMIC DNA]</scope>
    <source>
        <strain evidence="1 2">L-15889</strain>
    </source>
</reference>
<keyword evidence="2" id="KW-1185">Reference proteome</keyword>
<protein>
    <submittedName>
        <fullName evidence="1">Uncharacterized protein</fullName>
    </submittedName>
</protein>
<sequence>MARLDRDDPEFVVTSVEVLEVRSCCELAPEDKERFNEHVGCVVWDDWEGGNDPEE</sequence>
<evidence type="ECO:0000313" key="2">
    <source>
        <dbReference type="Proteomes" id="UP000076727"/>
    </source>
</evidence>
<proteinExistence type="predicted"/>
<evidence type="ECO:0000313" key="1">
    <source>
        <dbReference type="EMBL" id="KZT64898.1"/>
    </source>
</evidence>
<dbReference type="AlphaFoldDB" id="A0A165LVG6"/>
<accession>A0A165LVG6</accession>